<keyword evidence="1" id="KW-1133">Transmembrane helix</keyword>
<protein>
    <submittedName>
        <fullName evidence="2">Uncharacterized protein</fullName>
    </submittedName>
</protein>
<sequence length="73" mass="8492">MPNVGVSMLANILYLFLVQFFSWSWLRILFGESVCPECNIGFWLFVDIQKIMGAKLGIAGEKNKRKRNGVYWF</sequence>
<evidence type="ECO:0000256" key="1">
    <source>
        <dbReference type="SAM" id="Phobius"/>
    </source>
</evidence>
<dbReference type="AlphaFoldDB" id="A0A399CRU5"/>
<keyword evidence="1" id="KW-0472">Membrane</keyword>
<evidence type="ECO:0000313" key="3">
    <source>
        <dbReference type="Proteomes" id="UP000266441"/>
    </source>
</evidence>
<comment type="caution">
    <text evidence="2">The sequence shown here is derived from an EMBL/GenBank/DDBJ whole genome shotgun (WGS) entry which is preliminary data.</text>
</comment>
<dbReference type="Proteomes" id="UP000266441">
    <property type="component" value="Unassembled WGS sequence"/>
</dbReference>
<evidence type="ECO:0000313" key="2">
    <source>
        <dbReference type="EMBL" id="RIH62865.1"/>
    </source>
</evidence>
<keyword evidence="3" id="KW-1185">Reference proteome</keyword>
<reference evidence="2 3" key="1">
    <citation type="journal article" date="2015" name="Int. J. Syst. Evol. Microbiol.">
        <title>Mariniphaga sediminis sp. nov., isolated from coastal sediment.</title>
        <authorList>
            <person name="Wang F.Q."/>
            <person name="Shen Q.Y."/>
            <person name="Chen G.J."/>
            <person name="Du Z.J."/>
        </authorList>
    </citation>
    <scope>NUCLEOTIDE SEQUENCE [LARGE SCALE GENOMIC DNA]</scope>
    <source>
        <strain evidence="2 3">SY21</strain>
    </source>
</reference>
<accession>A0A399CRU5</accession>
<dbReference type="EMBL" id="QWET01000032">
    <property type="protein sequence ID" value="RIH62865.1"/>
    <property type="molecule type" value="Genomic_DNA"/>
</dbReference>
<feature type="transmembrane region" description="Helical" evidence="1">
    <location>
        <begin position="6"/>
        <end position="26"/>
    </location>
</feature>
<name>A0A399CRU5_9BACT</name>
<gene>
    <name evidence="2" type="ORF">D1164_22555</name>
</gene>
<keyword evidence="1" id="KW-0812">Transmembrane</keyword>
<proteinExistence type="predicted"/>
<organism evidence="2 3">
    <name type="scientific">Mariniphaga sediminis</name>
    <dbReference type="NCBI Taxonomy" id="1628158"/>
    <lineage>
        <taxon>Bacteria</taxon>
        <taxon>Pseudomonadati</taxon>
        <taxon>Bacteroidota</taxon>
        <taxon>Bacteroidia</taxon>
        <taxon>Marinilabiliales</taxon>
        <taxon>Prolixibacteraceae</taxon>
        <taxon>Mariniphaga</taxon>
    </lineage>
</organism>